<comment type="subcellular location">
    <subcellularLocation>
        <location evidence="1 7">Cell membrane</location>
        <topology evidence="1 7">Multi-pass membrane protein</topology>
    </subcellularLocation>
</comment>
<evidence type="ECO:0000259" key="8">
    <source>
        <dbReference type="PROSITE" id="PS50928"/>
    </source>
</evidence>
<dbReference type="KEGG" id="ccl:Clocl_2299"/>
<keyword evidence="6 7" id="KW-0472">Membrane</keyword>
<evidence type="ECO:0000256" key="7">
    <source>
        <dbReference type="RuleBase" id="RU363032"/>
    </source>
</evidence>
<keyword evidence="5 7" id="KW-1133">Transmembrane helix</keyword>
<comment type="similarity">
    <text evidence="7">Belongs to the binding-protein-dependent transport system permease family.</text>
</comment>
<feature type="domain" description="ABC transmembrane type-1" evidence="8">
    <location>
        <begin position="87"/>
        <end position="272"/>
    </location>
</feature>
<dbReference type="OrthoDB" id="9796361at2"/>
<dbReference type="eggNOG" id="COG0600">
    <property type="taxonomic scope" value="Bacteria"/>
</dbReference>
<dbReference type="GO" id="GO:0055085">
    <property type="term" value="P:transmembrane transport"/>
    <property type="evidence" value="ECO:0007669"/>
    <property type="project" value="InterPro"/>
</dbReference>
<reference evidence="10" key="1">
    <citation type="submission" date="2011-12" db="EMBL/GenBank/DDBJ databases">
        <title>Complete sequence of Clostridium clariflavum DSM 19732.</title>
        <authorList>
            <consortium name="US DOE Joint Genome Institute"/>
            <person name="Lucas S."/>
            <person name="Han J."/>
            <person name="Lapidus A."/>
            <person name="Cheng J.-F."/>
            <person name="Goodwin L."/>
            <person name="Pitluck S."/>
            <person name="Peters L."/>
            <person name="Teshima H."/>
            <person name="Detter J.C."/>
            <person name="Han C."/>
            <person name="Tapia R."/>
            <person name="Land M."/>
            <person name="Hauser L."/>
            <person name="Kyrpides N."/>
            <person name="Ivanova N."/>
            <person name="Pagani I."/>
            <person name="Kitzmiller T."/>
            <person name="Lynd L."/>
            <person name="Izquierdo J."/>
            <person name="Woyke T."/>
        </authorList>
    </citation>
    <scope>NUCLEOTIDE SEQUENCE [LARGE SCALE GENOMIC DNA]</scope>
    <source>
        <strain evidence="10">DSM 19732 / NBRC 101661 / EBR45</strain>
    </source>
</reference>
<dbReference type="PANTHER" id="PTHR30151">
    <property type="entry name" value="ALKANE SULFONATE ABC TRANSPORTER-RELATED, MEMBRANE SUBUNIT"/>
    <property type="match status" value="1"/>
</dbReference>
<accession>G8LYB7</accession>
<evidence type="ECO:0000256" key="3">
    <source>
        <dbReference type="ARBA" id="ARBA00022475"/>
    </source>
</evidence>
<protein>
    <submittedName>
        <fullName evidence="9">ABC-type nitrate/sulfonate/bicarbonate transport system, permease component</fullName>
    </submittedName>
</protein>
<keyword evidence="2 7" id="KW-0813">Transport</keyword>
<name>G8LYB7_ACECE</name>
<keyword evidence="3" id="KW-1003">Cell membrane</keyword>
<dbReference type="EMBL" id="CP003065">
    <property type="protein sequence ID" value="AEV68886.1"/>
    <property type="molecule type" value="Genomic_DNA"/>
</dbReference>
<evidence type="ECO:0000313" key="9">
    <source>
        <dbReference type="EMBL" id="AEV68886.1"/>
    </source>
</evidence>
<dbReference type="PROSITE" id="PS50928">
    <property type="entry name" value="ABC_TM1"/>
    <property type="match status" value="1"/>
</dbReference>
<evidence type="ECO:0000313" key="10">
    <source>
        <dbReference type="Proteomes" id="UP000005435"/>
    </source>
</evidence>
<dbReference type="Pfam" id="PF00528">
    <property type="entry name" value="BPD_transp_1"/>
    <property type="match status" value="1"/>
</dbReference>
<dbReference type="STRING" id="720554.Clocl_2299"/>
<feature type="transmembrane region" description="Helical" evidence="7">
    <location>
        <begin position="194"/>
        <end position="225"/>
    </location>
</feature>
<dbReference type="SUPFAM" id="SSF161098">
    <property type="entry name" value="MetI-like"/>
    <property type="match status" value="1"/>
</dbReference>
<dbReference type="Proteomes" id="UP000005435">
    <property type="component" value="Chromosome"/>
</dbReference>
<dbReference type="CDD" id="cd06261">
    <property type="entry name" value="TM_PBP2"/>
    <property type="match status" value="1"/>
</dbReference>
<feature type="transmembrane region" description="Helical" evidence="7">
    <location>
        <begin position="156"/>
        <end position="173"/>
    </location>
</feature>
<evidence type="ECO:0000256" key="4">
    <source>
        <dbReference type="ARBA" id="ARBA00022692"/>
    </source>
</evidence>
<keyword evidence="4 7" id="KW-0812">Transmembrane</keyword>
<dbReference type="InterPro" id="IPR000515">
    <property type="entry name" value="MetI-like"/>
</dbReference>
<dbReference type="AlphaFoldDB" id="G8LYB7"/>
<gene>
    <name evidence="9" type="ordered locus">Clocl_2299</name>
</gene>
<evidence type="ECO:0000256" key="1">
    <source>
        <dbReference type="ARBA" id="ARBA00004651"/>
    </source>
</evidence>
<organism evidence="9 10">
    <name type="scientific">Acetivibrio clariflavus (strain DSM 19732 / NBRC 101661 / EBR45)</name>
    <name type="common">Clostridium clariflavum</name>
    <dbReference type="NCBI Taxonomy" id="720554"/>
    <lineage>
        <taxon>Bacteria</taxon>
        <taxon>Bacillati</taxon>
        <taxon>Bacillota</taxon>
        <taxon>Clostridia</taxon>
        <taxon>Eubacteriales</taxon>
        <taxon>Oscillospiraceae</taxon>
        <taxon>Acetivibrio</taxon>
    </lineage>
</organism>
<sequence length="286" mass="32214">MIKQYSYSKLARENGETLRTFNTDAVKNFFKKIKSFLYGSIAIILFFLSWEAASNYDLLPSSVVPPPTRVIAALAVSFKSGELVYHMKISLFRAMLGFLLAAFISIPMGFLLGTFFKTFERALLPFLRMLEKLNPFALFPVFMILFGIGNVEKIAIIFWVAQWPLLFNTIAGTRSIETNMIKAARSMGANKKVLFFKVILPAAVPGIFTGVKISAQVSFFMIIASEMAGSSQGLGWYYLSSSQSYQVPLMYGIILFITVLSVIINLLFTRLEKHFLVWKESSFQSN</sequence>
<evidence type="ECO:0000256" key="6">
    <source>
        <dbReference type="ARBA" id="ARBA00023136"/>
    </source>
</evidence>
<dbReference type="Gene3D" id="1.10.3720.10">
    <property type="entry name" value="MetI-like"/>
    <property type="match status" value="1"/>
</dbReference>
<dbReference type="InterPro" id="IPR035906">
    <property type="entry name" value="MetI-like_sf"/>
</dbReference>
<feature type="transmembrane region" description="Helical" evidence="7">
    <location>
        <begin position="245"/>
        <end position="268"/>
    </location>
</feature>
<keyword evidence="10" id="KW-1185">Reference proteome</keyword>
<feature type="transmembrane region" description="Helical" evidence="7">
    <location>
        <begin position="91"/>
        <end position="112"/>
    </location>
</feature>
<feature type="transmembrane region" description="Helical" evidence="7">
    <location>
        <begin position="133"/>
        <end position="150"/>
    </location>
</feature>
<evidence type="ECO:0000256" key="5">
    <source>
        <dbReference type="ARBA" id="ARBA00022989"/>
    </source>
</evidence>
<dbReference type="PANTHER" id="PTHR30151:SF0">
    <property type="entry name" value="ABC TRANSPORTER PERMEASE PROTEIN MJ0413-RELATED"/>
    <property type="match status" value="1"/>
</dbReference>
<reference evidence="9 10" key="2">
    <citation type="journal article" date="2012" name="Stand. Genomic Sci.">
        <title>Complete Genome Sequence of Clostridium clariflavum DSM 19732.</title>
        <authorList>
            <person name="Izquierdo J.A."/>
            <person name="Goodwin L."/>
            <person name="Davenport K.W."/>
            <person name="Teshima H."/>
            <person name="Bruce D."/>
            <person name="Detter C."/>
            <person name="Tapia R."/>
            <person name="Han S."/>
            <person name="Land M."/>
            <person name="Hauser L."/>
            <person name="Jeffries C.D."/>
            <person name="Han J."/>
            <person name="Pitluck S."/>
            <person name="Nolan M."/>
            <person name="Chen A."/>
            <person name="Huntemann M."/>
            <person name="Mavromatis K."/>
            <person name="Mikhailova N."/>
            <person name="Liolios K."/>
            <person name="Woyke T."/>
            <person name="Lynd L.R."/>
        </authorList>
    </citation>
    <scope>NUCLEOTIDE SEQUENCE [LARGE SCALE GENOMIC DNA]</scope>
    <source>
        <strain evidence="10">DSM 19732 / NBRC 101661 / EBR45</strain>
    </source>
</reference>
<dbReference type="RefSeq" id="WP_014255465.1">
    <property type="nucleotide sequence ID" value="NC_016627.1"/>
</dbReference>
<evidence type="ECO:0000256" key="2">
    <source>
        <dbReference type="ARBA" id="ARBA00022448"/>
    </source>
</evidence>
<dbReference type="HOGENOM" id="CLU_046113_1_3_9"/>
<feature type="transmembrane region" description="Helical" evidence="7">
    <location>
        <begin position="36"/>
        <end position="53"/>
    </location>
</feature>
<dbReference type="GO" id="GO:0005886">
    <property type="term" value="C:plasma membrane"/>
    <property type="evidence" value="ECO:0007669"/>
    <property type="project" value="UniProtKB-SubCell"/>
</dbReference>
<proteinExistence type="inferred from homology"/>